<organism evidence="1 2">
    <name type="scientific">Vararia minispora EC-137</name>
    <dbReference type="NCBI Taxonomy" id="1314806"/>
    <lineage>
        <taxon>Eukaryota</taxon>
        <taxon>Fungi</taxon>
        <taxon>Dikarya</taxon>
        <taxon>Basidiomycota</taxon>
        <taxon>Agaricomycotina</taxon>
        <taxon>Agaricomycetes</taxon>
        <taxon>Russulales</taxon>
        <taxon>Lachnocladiaceae</taxon>
        <taxon>Vararia</taxon>
    </lineage>
</organism>
<evidence type="ECO:0000313" key="2">
    <source>
        <dbReference type="Proteomes" id="UP000814128"/>
    </source>
</evidence>
<dbReference type="EMBL" id="MU273634">
    <property type="protein sequence ID" value="KAI0030203.1"/>
    <property type="molecule type" value="Genomic_DNA"/>
</dbReference>
<feature type="non-terminal residue" evidence="1">
    <location>
        <position position="178"/>
    </location>
</feature>
<proteinExistence type="predicted"/>
<evidence type="ECO:0000313" key="1">
    <source>
        <dbReference type="EMBL" id="KAI0030203.1"/>
    </source>
</evidence>
<sequence>MFTSFVSHLLCGWFAFLLPSYKMFKALKHRPVSEPELERWAAYWSVIGAIVAFEYAAEWAVSWIPFYWELKTILLLFLSLPQTEGSRYIYKSYLEPYYLQHEADIDQSIESVQTEGLAWLQAHLARLWEVVYSILSKTPIPEKVDQPPSQGGSAGSQNLSQGLQNLWSTYGPAIMGAL</sequence>
<gene>
    <name evidence="1" type="ORF">K488DRAFT_19514</name>
</gene>
<dbReference type="Proteomes" id="UP000814128">
    <property type="component" value="Unassembled WGS sequence"/>
</dbReference>
<protein>
    <submittedName>
        <fullName evidence="1">TB2/DP1, HVA22 family-domain-containing protein</fullName>
    </submittedName>
</protein>
<keyword evidence="2" id="KW-1185">Reference proteome</keyword>
<comment type="caution">
    <text evidence="1">The sequence shown here is derived from an EMBL/GenBank/DDBJ whole genome shotgun (WGS) entry which is preliminary data.</text>
</comment>
<name>A0ACB8QET0_9AGAM</name>
<reference evidence="1" key="2">
    <citation type="journal article" date="2022" name="New Phytol.">
        <title>Evolutionary transition to the ectomycorrhizal habit in the genomes of a hyperdiverse lineage of mushroom-forming fungi.</title>
        <authorList>
            <person name="Looney B."/>
            <person name="Miyauchi S."/>
            <person name="Morin E."/>
            <person name="Drula E."/>
            <person name="Courty P.E."/>
            <person name="Kohler A."/>
            <person name="Kuo A."/>
            <person name="LaButti K."/>
            <person name="Pangilinan J."/>
            <person name="Lipzen A."/>
            <person name="Riley R."/>
            <person name="Andreopoulos W."/>
            <person name="He G."/>
            <person name="Johnson J."/>
            <person name="Nolan M."/>
            <person name="Tritt A."/>
            <person name="Barry K.W."/>
            <person name="Grigoriev I.V."/>
            <person name="Nagy L.G."/>
            <person name="Hibbett D."/>
            <person name="Henrissat B."/>
            <person name="Matheny P.B."/>
            <person name="Labbe J."/>
            <person name="Martin F.M."/>
        </authorList>
    </citation>
    <scope>NUCLEOTIDE SEQUENCE</scope>
    <source>
        <strain evidence="1">EC-137</strain>
    </source>
</reference>
<reference evidence="1" key="1">
    <citation type="submission" date="2021-02" db="EMBL/GenBank/DDBJ databases">
        <authorList>
            <consortium name="DOE Joint Genome Institute"/>
            <person name="Ahrendt S."/>
            <person name="Looney B.P."/>
            <person name="Miyauchi S."/>
            <person name="Morin E."/>
            <person name="Drula E."/>
            <person name="Courty P.E."/>
            <person name="Chicoki N."/>
            <person name="Fauchery L."/>
            <person name="Kohler A."/>
            <person name="Kuo A."/>
            <person name="Labutti K."/>
            <person name="Pangilinan J."/>
            <person name="Lipzen A."/>
            <person name="Riley R."/>
            <person name="Andreopoulos W."/>
            <person name="He G."/>
            <person name="Johnson J."/>
            <person name="Barry K.W."/>
            <person name="Grigoriev I.V."/>
            <person name="Nagy L."/>
            <person name="Hibbett D."/>
            <person name="Henrissat B."/>
            <person name="Matheny P.B."/>
            <person name="Labbe J."/>
            <person name="Martin F."/>
        </authorList>
    </citation>
    <scope>NUCLEOTIDE SEQUENCE</scope>
    <source>
        <strain evidence="1">EC-137</strain>
    </source>
</reference>
<accession>A0ACB8QET0</accession>